<evidence type="ECO:0000313" key="1">
    <source>
        <dbReference type="EMBL" id="MEZ7196754.1"/>
    </source>
</evidence>
<dbReference type="InterPro" id="IPR029063">
    <property type="entry name" value="SAM-dependent_MTases_sf"/>
</dbReference>
<accession>A0ABV4K3Z9</accession>
<gene>
    <name evidence="1" type="ORF">AB6M95_08350</name>
</gene>
<protein>
    <recommendedName>
        <fullName evidence="3">Site-specific DNA-methyltransferase (cytosine-N(4)-specific)</fullName>
    </recommendedName>
</protein>
<proteinExistence type="predicted"/>
<evidence type="ECO:0008006" key="3">
    <source>
        <dbReference type="Google" id="ProtNLM"/>
    </source>
</evidence>
<dbReference type="RefSeq" id="WP_371386275.1">
    <property type="nucleotide sequence ID" value="NZ_JBGLYH010000018.1"/>
</dbReference>
<organism evidence="1 2">
    <name type="scientific">Pseudodesulfovibrio karagichevae</name>
    <dbReference type="NCBI Taxonomy" id="3239305"/>
    <lineage>
        <taxon>Bacteria</taxon>
        <taxon>Pseudomonadati</taxon>
        <taxon>Thermodesulfobacteriota</taxon>
        <taxon>Desulfovibrionia</taxon>
        <taxon>Desulfovibrionales</taxon>
        <taxon>Desulfovibrionaceae</taxon>
    </lineage>
</organism>
<sequence>MKVAIDSGHVARGFDVDPMAVLLSKVQTHHVDQDEMLVAAEKLLAQAKKVSSREVELPWIDNDKETSDFIDFWYDTPQKRDLRVLSHFISRETGRIGDALRIAMSRLIITKHKGASLAGDVSHSRPHRIRKHGENDFDVFPEFLKSCKWVAKKANEIPKGADSNIELGDARRMVALPDGAVDAVVSSPPYLNAIDYLRGHKMALVWMGHTIPELRSIRSGSVGASRGIDPNVDMDLALELTENCDIEELPQNIKSMILRYALDINEFVKEAARVVRHGGQVVYVVGNSQIKGVLVKNTEVIKSAARKHRLMLASVSERDIPASSRYLPPPVEGGAAPLQKRMGVETVLTFTK</sequence>
<reference evidence="1 2" key="1">
    <citation type="submission" date="2024-08" db="EMBL/GenBank/DDBJ databases">
        <title>Sulfate-reducing bacteria isolated from formation water of the oil field in Kazakhstan and description of Pseudodesulfovibrio sp.</title>
        <authorList>
            <person name="Bidzhieva S.K."/>
            <person name="Tourova T.P."/>
            <person name="Grouzdev D.S."/>
            <person name="Beletsky A.V."/>
            <person name="Sokolova D.S."/>
            <person name="Samigullina S.R."/>
            <person name="Poltaraus A.B."/>
            <person name="Avtukh A.N."/>
            <person name="Tereshina V.M."/>
            <person name="Zhaparov N.S."/>
            <person name="Mardanov A.V."/>
            <person name="Nazina T.N."/>
        </authorList>
    </citation>
    <scope>NUCLEOTIDE SEQUENCE [LARGE SCALE GENOMIC DNA]</scope>
    <source>
        <strain evidence="1 2">9FUS</strain>
    </source>
</reference>
<dbReference type="Gene3D" id="3.40.50.150">
    <property type="entry name" value="Vaccinia Virus protein VP39"/>
    <property type="match status" value="1"/>
</dbReference>
<keyword evidence="2" id="KW-1185">Reference proteome</keyword>
<name>A0ABV4K3Z9_9BACT</name>
<dbReference type="SUPFAM" id="SSF53335">
    <property type="entry name" value="S-adenosyl-L-methionine-dependent methyltransferases"/>
    <property type="match status" value="1"/>
</dbReference>
<evidence type="ECO:0000313" key="2">
    <source>
        <dbReference type="Proteomes" id="UP001568698"/>
    </source>
</evidence>
<dbReference type="EMBL" id="JBGLYH010000018">
    <property type="protein sequence ID" value="MEZ7196754.1"/>
    <property type="molecule type" value="Genomic_DNA"/>
</dbReference>
<comment type="caution">
    <text evidence="1">The sequence shown here is derived from an EMBL/GenBank/DDBJ whole genome shotgun (WGS) entry which is preliminary data.</text>
</comment>
<dbReference type="Proteomes" id="UP001568698">
    <property type="component" value="Unassembled WGS sequence"/>
</dbReference>